<dbReference type="PANTHER" id="PTHR36933:SF1">
    <property type="entry name" value="SLL0788 PROTEIN"/>
    <property type="match status" value="1"/>
</dbReference>
<organism evidence="3 4">
    <name type="scientific">Sulfuriferula plumbiphila</name>
    <dbReference type="NCBI Taxonomy" id="171865"/>
    <lineage>
        <taxon>Bacteria</taxon>
        <taxon>Pseudomonadati</taxon>
        <taxon>Pseudomonadota</taxon>
        <taxon>Betaproteobacteria</taxon>
        <taxon>Nitrosomonadales</taxon>
        <taxon>Sulfuricellaceae</taxon>
        <taxon>Sulfuriferula</taxon>
    </lineage>
</organism>
<evidence type="ECO:0000259" key="2">
    <source>
        <dbReference type="Pfam" id="PF03713"/>
    </source>
</evidence>
<dbReference type="PANTHER" id="PTHR36933">
    <property type="entry name" value="SLL0788 PROTEIN"/>
    <property type="match status" value="1"/>
</dbReference>
<keyword evidence="1" id="KW-0732">Signal</keyword>
<dbReference type="Proteomes" id="UP000321337">
    <property type="component" value="Unassembled WGS sequence"/>
</dbReference>
<gene>
    <name evidence="3" type="ORF">TPL01_10840</name>
</gene>
<dbReference type="AlphaFoldDB" id="A0A512L634"/>
<dbReference type="RefSeq" id="WP_147071564.1">
    <property type="nucleotide sequence ID" value="NZ_AP021884.1"/>
</dbReference>
<evidence type="ECO:0000313" key="4">
    <source>
        <dbReference type="Proteomes" id="UP000321337"/>
    </source>
</evidence>
<reference evidence="3 4" key="1">
    <citation type="submission" date="2019-07" db="EMBL/GenBank/DDBJ databases">
        <title>Whole genome shotgun sequence of Thiobacillus plumbophilus NBRC 107929.</title>
        <authorList>
            <person name="Hosoyama A."/>
            <person name="Uohara A."/>
            <person name="Ohji S."/>
            <person name="Ichikawa N."/>
        </authorList>
    </citation>
    <scope>NUCLEOTIDE SEQUENCE [LARGE SCALE GENOMIC DNA]</scope>
    <source>
        <strain evidence="3 4">NBRC 107929</strain>
    </source>
</reference>
<dbReference type="OrthoDB" id="8603558at2"/>
<dbReference type="Gene3D" id="1.20.1260.10">
    <property type="match status" value="1"/>
</dbReference>
<protein>
    <recommendedName>
        <fullName evidence="2">DUF305 domain-containing protein</fullName>
    </recommendedName>
</protein>
<sequence>MQSLKNHNRVHRLSAGLLSVLLCTAGATASAQEAHQHHGTAPSHAPAPFVASTSKSFSILMDDAMSVMDYGMAHAPMNGDPDHDFSTMMIPHHQGAIDMAKAELLYGKNPVLRRLAQEIIVTQGSEITVMQMELKKHASGKSAKP</sequence>
<accession>A0A512L634</accession>
<comment type="caution">
    <text evidence="3">The sequence shown here is derived from an EMBL/GenBank/DDBJ whole genome shotgun (WGS) entry which is preliminary data.</text>
</comment>
<dbReference type="Pfam" id="PF03713">
    <property type="entry name" value="DUF305"/>
    <property type="match status" value="1"/>
</dbReference>
<evidence type="ECO:0000313" key="3">
    <source>
        <dbReference type="EMBL" id="GEP29946.1"/>
    </source>
</evidence>
<feature type="signal peptide" evidence="1">
    <location>
        <begin position="1"/>
        <end position="31"/>
    </location>
</feature>
<name>A0A512L634_9PROT</name>
<feature type="domain" description="DUF305" evidence="2">
    <location>
        <begin position="64"/>
        <end position="131"/>
    </location>
</feature>
<dbReference type="InterPro" id="IPR005183">
    <property type="entry name" value="DUF305_CopM-like"/>
</dbReference>
<proteinExistence type="predicted"/>
<evidence type="ECO:0000256" key="1">
    <source>
        <dbReference type="SAM" id="SignalP"/>
    </source>
</evidence>
<dbReference type="EMBL" id="BKAD01000010">
    <property type="protein sequence ID" value="GEP29946.1"/>
    <property type="molecule type" value="Genomic_DNA"/>
</dbReference>
<keyword evidence="4" id="KW-1185">Reference proteome</keyword>
<feature type="chain" id="PRO_5022074336" description="DUF305 domain-containing protein" evidence="1">
    <location>
        <begin position="32"/>
        <end position="145"/>
    </location>
</feature>
<dbReference type="InterPro" id="IPR012347">
    <property type="entry name" value="Ferritin-like"/>
</dbReference>